<sequence length="83" mass="8605">MKTKVFLAVMFVFSLTVMSCGNKKAAEANADTAVQVCDSACTKNAGECCANDSICKDGCKGSCGGDCENAACQKKACDKTCEK</sequence>
<keyword evidence="1" id="KW-0732">Signal</keyword>
<evidence type="ECO:0008006" key="4">
    <source>
        <dbReference type="Google" id="ProtNLM"/>
    </source>
</evidence>
<evidence type="ECO:0000256" key="1">
    <source>
        <dbReference type="SAM" id="SignalP"/>
    </source>
</evidence>
<reference evidence="2 3" key="1">
    <citation type="journal article" date="2021" name="Sci. Rep.">
        <title>The distribution of antibiotic resistance genes in chicken gut microbiota commensals.</title>
        <authorList>
            <person name="Juricova H."/>
            <person name="Matiasovicova J."/>
            <person name="Kubasova T."/>
            <person name="Cejkova D."/>
            <person name="Rychlik I."/>
        </authorList>
    </citation>
    <scope>NUCLEOTIDE SEQUENCE [LARGE SCALE GENOMIC DNA]</scope>
    <source>
        <strain evidence="2 3">An772</strain>
    </source>
</reference>
<protein>
    <recommendedName>
        <fullName evidence="4">Lipoprotein</fullName>
    </recommendedName>
</protein>
<evidence type="ECO:0000313" key="3">
    <source>
        <dbReference type="Proteomes" id="UP000766986"/>
    </source>
</evidence>
<feature type="signal peptide" evidence="1">
    <location>
        <begin position="1"/>
        <end position="19"/>
    </location>
</feature>
<evidence type="ECO:0000313" key="2">
    <source>
        <dbReference type="EMBL" id="MBM6736027.1"/>
    </source>
</evidence>
<keyword evidence="3" id="KW-1185">Reference proteome</keyword>
<comment type="caution">
    <text evidence="2">The sequence shown here is derived from an EMBL/GenBank/DDBJ whole genome shotgun (WGS) entry which is preliminary data.</text>
</comment>
<gene>
    <name evidence="2" type="ORF">H7U35_12480</name>
</gene>
<dbReference type="EMBL" id="JACLYZ010000034">
    <property type="protein sequence ID" value="MBM6736027.1"/>
    <property type="molecule type" value="Genomic_DNA"/>
</dbReference>
<proteinExistence type="predicted"/>
<accession>A0ABS2E309</accession>
<name>A0ABS2E309_9BACT</name>
<dbReference type="Proteomes" id="UP000766986">
    <property type="component" value="Unassembled WGS sequence"/>
</dbReference>
<feature type="chain" id="PRO_5045323043" description="Lipoprotein" evidence="1">
    <location>
        <begin position="20"/>
        <end position="83"/>
    </location>
</feature>
<dbReference type="PROSITE" id="PS51257">
    <property type="entry name" value="PROKAR_LIPOPROTEIN"/>
    <property type="match status" value="1"/>
</dbReference>
<dbReference type="RefSeq" id="WP_072544683.1">
    <property type="nucleotide sequence ID" value="NZ_CAWVFH010000009.1"/>
</dbReference>
<organism evidence="2 3">
    <name type="scientific">Mediterranea massiliensis</name>
    <dbReference type="NCBI Taxonomy" id="1841865"/>
    <lineage>
        <taxon>Bacteria</taxon>
        <taxon>Pseudomonadati</taxon>
        <taxon>Bacteroidota</taxon>
        <taxon>Bacteroidia</taxon>
        <taxon>Bacteroidales</taxon>
        <taxon>Bacteroidaceae</taxon>
        <taxon>Mediterranea</taxon>
    </lineage>
</organism>